<dbReference type="GO" id="GO:0004984">
    <property type="term" value="F:olfactory receptor activity"/>
    <property type="evidence" value="ECO:0007669"/>
    <property type="project" value="InterPro"/>
</dbReference>
<keyword evidence="6 9" id="KW-0472">Membrane</keyword>
<evidence type="ECO:0000256" key="6">
    <source>
        <dbReference type="ARBA" id="ARBA00023136"/>
    </source>
</evidence>
<dbReference type="KEGG" id="foc:127750274"/>
<evidence type="ECO:0000256" key="1">
    <source>
        <dbReference type="ARBA" id="ARBA00004141"/>
    </source>
</evidence>
<evidence type="ECO:0000256" key="2">
    <source>
        <dbReference type="ARBA" id="ARBA00022606"/>
    </source>
</evidence>
<dbReference type="AlphaFoldDB" id="A0A9C6XQE5"/>
<sequence length="384" mass="42183">MDLAAALRWWQDRLIPRDGRLLSKIECQLFGNKTFSYYLFGVFCACTLSAASKDSGLKLLAALRLVVALACCYGMTLYFAISSQAVHALFGSTAEVAQDIFAGGAFRPFEVRDVLRPIFRQSIVVCLYPKADASKLFKRMRLAYRMAHLYGISASVSLVLPVILQGKLLLEMWPWFDGELGVWLGMVLQAATGYPACVPCFLGIVITISVSETLRMLCLIVATQLRGAETVFQVQEAARRHAALCALIGKARTLLEFPNSALTFTFLFVPGVSTVLVARGAFDGFCLPSVPYVVIFFTLCLGGQRLEEATEELAEAGYAACGQSPLDRENGLLLLTVIVRARKPQTLSLFRKSAVLNMSTCASFLQSWYSMLSVLLKMPDQNSV</sequence>
<dbReference type="RefSeq" id="XP_052127409.1">
    <property type="nucleotide sequence ID" value="XM_052271449.1"/>
</dbReference>
<dbReference type="GO" id="GO:0007165">
    <property type="term" value="P:signal transduction"/>
    <property type="evidence" value="ECO:0007669"/>
    <property type="project" value="UniProtKB-KW"/>
</dbReference>
<keyword evidence="5 9" id="KW-1133">Transmembrane helix</keyword>
<keyword evidence="2" id="KW-0716">Sensory transduction</keyword>
<gene>
    <name evidence="11" type="primary">LOC127750274</name>
</gene>
<evidence type="ECO:0000313" key="11">
    <source>
        <dbReference type="RefSeq" id="XP_052127409.1"/>
    </source>
</evidence>
<protein>
    <submittedName>
        <fullName evidence="11">Uncharacterized protein LOC127750274 isoform X1</fullName>
    </submittedName>
</protein>
<organism evidence="10 11">
    <name type="scientific">Frankliniella occidentalis</name>
    <name type="common">Western flower thrips</name>
    <name type="synonym">Euthrips occidentalis</name>
    <dbReference type="NCBI Taxonomy" id="133901"/>
    <lineage>
        <taxon>Eukaryota</taxon>
        <taxon>Metazoa</taxon>
        <taxon>Ecdysozoa</taxon>
        <taxon>Arthropoda</taxon>
        <taxon>Hexapoda</taxon>
        <taxon>Insecta</taxon>
        <taxon>Pterygota</taxon>
        <taxon>Neoptera</taxon>
        <taxon>Paraneoptera</taxon>
        <taxon>Thysanoptera</taxon>
        <taxon>Terebrantia</taxon>
        <taxon>Thripoidea</taxon>
        <taxon>Thripidae</taxon>
        <taxon>Frankliniella</taxon>
    </lineage>
</organism>
<feature type="transmembrane region" description="Helical" evidence="9">
    <location>
        <begin position="35"/>
        <end position="53"/>
    </location>
</feature>
<keyword evidence="8" id="KW-0807">Transducer</keyword>
<dbReference type="InterPro" id="IPR004117">
    <property type="entry name" value="7tm6_olfct_rcpt"/>
</dbReference>
<dbReference type="Proteomes" id="UP000504606">
    <property type="component" value="Unplaced"/>
</dbReference>
<keyword evidence="10" id="KW-1185">Reference proteome</keyword>
<evidence type="ECO:0000256" key="8">
    <source>
        <dbReference type="ARBA" id="ARBA00023224"/>
    </source>
</evidence>
<evidence type="ECO:0000256" key="3">
    <source>
        <dbReference type="ARBA" id="ARBA00022692"/>
    </source>
</evidence>
<dbReference type="Pfam" id="PF02949">
    <property type="entry name" value="7tm_6"/>
    <property type="match status" value="1"/>
</dbReference>
<feature type="transmembrane region" description="Helical" evidence="9">
    <location>
        <begin position="142"/>
        <end position="163"/>
    </location>
</feature>
<dbReference type="GO" id="GO:0005549">
    <property type="term" value="F:odorant binding"/>
    <property type="evidence" value="ECO:0007669"/>
    <property type="project" value="InterPro"/>
</dbReference>
<feature type="transmembrane region" description="Helical" evidence="9">
    <location>
        <begin position="183"/>
        <end position="206"/>
    </location>
</feature>
<evidence type="ECO:0000256" key="4">
    <source>
        <dbReference type="ARBA" id="ARBA00022725"/>
    </source>
</evidence>
<keyword evidence="4" id="KW-0552">Olfaction</keyword>
<evidence type="ECO:0000256" key="5">
    <source>
        <dbReference type="ARBA" id="ARBA00022989"/>
    </source>
</evidence>
<feature type="transmembrane region" description="Helical" evidence="9">
    <location>
        <begin position="59"/>
        <end position="81"/>
    </location>
</feature>
<evidence type="ECO:0000256" key="9">
    <source>
        <dbReference type="SAM" id="Phobius"/>
    </source>
</evidence>
<proteinExistence type="predicted"/>
<keyword evidence="3 9" id="KW-0812">Transmembrane</keyword>
<evidence type="ECO:0000313" key="10">
    <source>
        <dbReference type="Proteomes" id="UP000504606"/>
    </source>
</evidence>
<name>A0A9C6XQE5_FRAOC</name>
<accession>A0A9C6XQE5</accession>
<dbReference type="GeneID" id="127750274"/>
<dbReference type="GO" id="GO:0016020">
    <property type="term" value="C:membrane"/>
    <property type="evidence" value="ECO:0007669"/>
    <property type="project" value="UniProtKB-SubCell"/>
</dbReference>
<keyword evidence="7" id="KW-0675">Receptor</keyword>
<comment type="subcellular location">
    <subcellularLocation>
        <location evidence="1">Membrane</location>
        <topology evidence="1">Multi-pass membrane protein</topology>
    </subcellularLocation>
</comment>
<reference evidence="11" key="1">
    <citation type="submission" date="2025-08" db="UniProtKB">
        <authorList>
            <consortium name="RefSeq"/>
        </authorList>
    </citation>
    <scope>IDENTIFICATION</scope>
    <source>
        <tissue evidence="11">Whole organism</tissue>
    </source>
</reference>
<evidence type="ECO:0000256" key="7">
    <source>
        <dbReference type="ARBA" id="ARBA00023170"/>
    </source>
</evidence>